<evidence type="ECO:0000256" key="7">
    <source>
        <dbReference type="ARBA" id="ARBA00023010"/>
    </source>
</evidence>
<dbReference type="PANTHER" id="PTHR30081">
    <property type="entry name" value="PROTEIN-EXPORT MEMBRANE PROTEIN SEC"/>
    <property type="match status" value="1"/>
</dbReference>
<dbReference type="InterPro" id="IPR005665">
    <property type="entry name" value="SecF_bac"/>
</dbReference>
<evidence type="ECO:0000256" key="13">
    <source>
        <dbReference type="HAMAP-Rule" id="MF_01464"/>
    </source>
</evidence>
<feature type="transmembrane region" description="Helical" evidence="12">
    <location>
        <begin position="552"/>
        <end position="569"/>
    </location>
</feature>
<dbReference type="PRINTS" id="PR01755">
    <property type="entry name" value="SECFTRNLCASE"/>
</dbReference>
<dbReference type="FunFam" id="1.20.1640.10:FF:000024">
    <property type="entry name" value="Multifunctional fusion protein"/>
    <property type="match status" value="1"/>
</dbReference>
<proteinExistence type="inferred from homology"/>
<feature type="transmembrane region" description="Helical" evidence="12">
    <location>
        <begin position="656"/>
        <end position="674"/>
    </location>
</feature>
<keyword evidence="2 12" id="KW-0813">Transport</keyword>
<feature type="transmembrane region" description="Helical" evidence="12">
    <location>
        <begin position="268"/>
        <end position="288"/>
    </location>
</feature>
<evidence type="ECO:0000256" key="11">
    <source>
        <dbReference type="ARBA" id="ARBA00061053"/>
    </source>
</evidence>
<feature type="transmembrane region" description="Helical" evidence="12">
    <location>
        <begin position="576"/>
        <end position="598"/>
    </location>
</feature>
<evidence type="ECO:0000313" key="18">
    <source>
        <dbReference type="Proteomes" id="UP000279029"/>
    </source>
</evidence>
<feature type="transmembrane region" description="Helical" evidence="12">
    <location>
        <begin position="245"/>
        <end position="263"/>
    </location>
</feature>
<dbReference type="InterPro" id="IPR055344">
    <property type="entry name" value="SecD_SecF_C_bact"/>
</dbReference>
<comment type="similarity">
    <text evidence="13">Belongs to the SecD/SecF family. SecF subfamily.</text>
</comment>
<keyword evidence="18" id="KW-1185">Reference proteome</keyword>
<dbReference type="SUPFAM" id="SSF82866">
    <property type="entry name" value="Multidrug efflux transporter AcrB transmembrane domain"/>
    <property type="match status" value="2"/>
</dbReference>
<comment type="caution">
    <text evidence="12">Lacks conserved residue(s) required for the propagation of feature annotation.</text>
</comment>
<sequence>MKGKYVVALIISFILIVGTAYVAMIGVGENKDGSAKEINLGLDLEGGVSITYAPNKEDPTSVEIQDTLYKLQLRLDEYGYTEGEVYLEGSSRINVDIPGVKNADQVLLEMGKPGKLAFIDEEGTTWLTGADVKNAEPGTDTSGVTRDYVVHLEFTPDGVTKFAEATTKNVGKPLYIYYNDEILLAPTVNEPILNGQAVINNMGSLVTASQLAANIRIGALPLELVELRSNVVGAKMGQDAIQTSILAGLIGISLIFIFMIGFYRLPGFVASITLIFYASLMIVSLSLFNVTLTLPGIAGIILSIGMAVDANVIIFSRIKEEIGSGKTIKASVKSGFKKATSAIVDGNATTLIAAIVLYIMGTGTIKGFAITLMIGIAVSMFTSLVVTRLLLSSLVGMGLRDKKLYGVDLGHKSVQVIEKRKVFFAVSVVIIVIGLVMMPVNQATRDSFLNFDIEFVGGTSTLVSLGSGEGYSTPEALQEAVKGLVVEATGQTTPQFQNVTGKDQFIIKTPSLTSEERLALSEALIEKYNITSDDIESESISATVSGEMRRDAIIAVLVASLCIMIYVSFRFKDFWFGMAAVLALVHDIFIVFAVYAIGNVPINNSFIAAMLTIVGYSINDTIVVFDRIRENMSLERKFSYKDLINMSISQTMGRSINTSLTTFIMVGILYIVGVTSIREFALPLMIGILSGTYSSIFIASPLWYIFKINHDKKLKKKIIEN</sequence>
<name>A0A3P7PZE6_9FIRM</name>
<comment type="similarity">
    <text evidence="12">Belongs to the SecD/SecF family. SecD subfamily.</text>
</comment>
<protein>
    <recommendedName>
        <fullName evidence="12 13">Multifunctional fusion protein</fullName>
    </recommendedName>
    <domain>
        <recommendedName>
            <fullName evidence="12">Protein translocase subunit SecD</fullName>
        </recommendedName>
    </domain>
    <domain>
        <recommendedName>
            <fullName evidence="13">Protein-export membrane protein SecF</fullName>
        </recommendedName>
    </domain>
</protein>
<dbReference type="Gene3D" id="3.30.1360.200">
    <property type="match status" value="1"/>
</dbReference>
<reference evidence="17 18" key="1">
    <citation type="submission" date="2018-09" db="EMBL/GenBank/DDBJ databases">
        <authorList>
            <person name="Postec A."/>
        </authorList>
    </citation>
    <scope>NUCLEOTIDE SEQUENCE [LARGE SCALE GENOMIC DNA]</scope>
    <source>
        <strain evidence="17">70B-A</strain>
    </source>
</reference>
<dbReference type="NCBIfam" id="TIGR01129">
    <property type="entry name" value="secD"/>
    <property type="match status" value="1"/>
</dbReference>
<feature type="domain" description="Protein export membrane protein SecD/SecF C-terminal" evidence="14">
    <location>
        <begin position="227"/>
        <end position="391"/>
    </location>
</feature>
<organism evidence="17 18">
    <name type="scientific">Petrocella atlantisensis</name>
    <dbReference type="NCBI Taxonomy" id="2173034"/>
    <lineage>
        <taxon>Bacteria</taxon>
        <taxon>Bacillati</taxon>
        <taxon>Bacillota</taxon>
        <taxon>Clostridia</taxon>
        <taxon>Lachnospirales</taxon>
        <taxon>Vallitaleaceae</taxon>
        <taxon>Petrocella</taxon>
    </lineage>
</organism>
<feature type="domain" description="Protein translocase subunit SecDF P1" evidence="15">
    <location>
        <begin position="66"/>
        <end position="121"/>
    </location>
</feature>
<dbReference type="InterPro" id="IPR022813">
    <property type="entry name" value="SecD/SecF_arch_bac"/>
</dbReference>
<comment type="similarity">
    <text evidence="10">In the C-terminal section; belongs to the SecD/SecF family. SecF subfamily.</text>
</comment>
<feature type="transmembrane region" description="Helical" evidence="12">
    <location>
        <begin position="604"/>
        <end position="625"/>
    </location>
</feature>
<evidence type="ECO:0000256" key="6">
    <source>
        <dbReference type="ARBA" id="ARBA00022989"/>
    </source>
</evidence>
<feature type="domain" description="Protein export membrane protein SecD/SecF C-terminal" evidence="14">
    <location>
        <begin position="525"/>
        <end position="706"/>
    </location>
</feature>
<comment type="subunit">
    <text evidence="12">Forms a complex with SecF. Part of the essential Sec protein translocation apparatus which comprises SecA, SecYEG and auxiliary proteins SecDF. Other proteins may also be involved.</text>
</comment>
<dbReference type="InterPro" id="IPR022645">
    <property type="entry name" value="SecD/SecF_bac"/>
</dbReference>
<evidence type="ECO:0000256" key="8">
    <source>
        <dbReference type="ARBA" id="ARBA00023136"/>
    </source>
</evidence>
<dbReference type="RefSeq" id="WP_125137991.1">
    <property type="nucleotide sequence ID" value="NZ_LR130778.1"/>
</dbReference>
<keyword evidence="4 12" id="KW-0812">Transmembrane</keyword>
<feature type="transmembrane region" description="Helical" evidence="12">
    <location>
        <begin position="294"/>
        <end position="318"/>
    </location>
</feature>
<dbReference type="Pfam" id="PF22599">
    <property type="entry name" value="SecDF_P1_head"/>
    <property type="match status" value="1"/>
</dbReference>
<evidence type="ECO:0000313" key="17">
    <source>
        <dbReference type="EMBL" id="VDN48927.1"/>
    </source>
</evidence>
<evidence type="ECO:0000256" key="4">
    <source>
        <dbReference type="ARBA" id="ARBA00022692"/>
    </source>
</evidence>
<evidence type="ECO:0000256" key="2">
    <source>
        <dbReference type="ARBA" id="ARBA00022448"/>
    </source>
</evidence>
<dbReference type="Gene3D" id="3.30.70.3400">
    <property type="match status" value="1"/>
</dbReference>
<keyword evidence="6 12" id="KW-1133">Transmembrane helix</keyword>
<keyword evidence="8 12" id="KW-0472">Membrane</keyword>
<keyword evidence="7 12" id="KW-0811">Translocation</keyword>
<dbReference type="Gene3D" id="1.20.1640.10">
    <property type="entry name" value="Multidrug efflux transporter AcrB transmembrane domain"/>
    <property type="match status" value="2"/>
</dbReference>
<accession>A0A3P7PZE6</accession>
<keyword evidence="5 12" id="KW-0653">Protein transport</keyword>
<dbReference type="NCBIfam" id="TIGR00916">
    <property type="entry name" value="2A0604s01"/>
    <property type="match status" value="2"/>
</dbReference>
<dbReference type="GO" id="GO:0005886">
    <property type="term" value="C:plasma membrane"/>
    <property type="evidence" value="ECO:0007669"/>
    <property type="project" value="UniProtKB-SubCell"/>
</dbReference>
<evidence type="ECO:0000256" key="9">
    <source>
        <dbReference type="ARBA" id="ARBA00059018"/>
    </source>
</evidence>
<gene>
    <name evidence="13 17" type="primary">secF</name>
    <name evidence="12" type="synonym">secD</name>
    <name evidence="17" type="ORF">PATL70BA_3015</name>
</gene>
<comment type="subunit">
    <text evidence="13">Forms a complex with SecD. Part of the essential Sec protein translocation apparatus which comprises SecA, SecYEG and auxiliary proteins SecDF. Other proteins may also be involved.</text>
</comment>
<keyword evidence="3 12" id="KW-1003">Cell membrane</keyword>
<comment type="subcellular location">
    <subcellularLocation>
        <location evidence="1 12">Cell membrane</location>
        <topology evidence="1 12">Multi-pass membrane protein</topology>
    </subcellularLocation>
</comment>
<evidence type="ECO:0000256" key="10">
    <source>
        <dbReference type="ARBA" id="ARBA00060856"/>
    </source>
</evidence>
<evidence type="ECO:0000259" key="16">
    <source>
        <dbReference type="Pfam" id="PF22599"/>
    </source>
</evidence>
<feature type="domain" description="SecDF P1 head subdomain" evidence="16">
    <location>
        <begin position="124"/>
        <end position="221"/>
    </location>
</feature>
<dbReference type="PANTHER" id="PTHR30081:SF1">
    <property type="entry name" value="PROTEIN TRANSLOCASE SUBUNIT SECD"/>
    <property type="match status" value="1"/>
</dbReference>
<dbReference type="FunFam" id="1.20.1640.10:FF:000004">
    <property type="entry name" value="Protein translocase subunit SecD"/>
    <property type="match status" value="1"/>
</dbReference>
<feature type="transmembrane region" description="Helical" evidence="12">
    <location>
        <begin position="680"/>
        <end position="706"/>
    </location>
</feature>
<evidence type="ECO:0000259" key="14">
    <source>
        <dbReference type="Pfam" id="PF02355"/>
    </source>
</evidence>
<dbReference type="KEGG" id="cbar:PATL70BA_3015"/>
<dbReference type="GO" id="GO:0043952">
    <property type="term" value="P:protein transport by the Sec complex"/>
    <property type="evidence" value="ECO:0007669"/>
    <property type="project" value="UniProtKB-UniRule"/>
</dbReference>
<feature type="transmembrane region" description="Helical" evidence="12">
    <location>
        <begin position="422"/>
        <end position="440"/>
    </location>
</feature>
<comment type="similarity">
    <text evidence="11">In the N-terminal section; belongs to the SecD/SecF family. SecD subfamily.</text>
</comment>
<dbReference type="GO" id="GO:0015450">
    <property type="term" value="F:protein-transporting ATPase activity"/>
    <property type="evidence" value="ECO:0007669"/>
    <property type="project" value="InterPro"/>
</dbReference>
<evidence type="ECO:0000259" key="15">
    <source>
        <dbReference type="Pfam" id="PF21760"/>
    </source>
</evidence>
<dbReference type="EMBL" id="LR130778">
    <property type="protein sequence ID" value="VDN48927.1"/>
    <property type="molecule type" value="Genomic_DNA"/>
</dbReference>
<dbReference type="InterPro" id="IPR054384">
    <property type="entry name" value="SecDF_P1_head"/>
</dbReference>
<comment type="function">
    <text evidence="9 12">Part of the Sec protein translocase complex. Interacts with the SecYEG preprotein conducting channel. SecDF uses the proton motive force (PMF) to complete protein translocation after the ATP-dependent function of SecA.</text>
</comment>
<dbReference type="NCBIfam" id="TIGR00966">
    <property type="entry name" value="transloc_SecF"/>
    <property type="match status" value="1"/>
</dbReference>
<evidence type="ECO:0000256" key="3">
    <source>
        <dbReference type="ARBA" id="ARBA00022475"/>
    </source>
</evidence>
<evidence type="ECO:0000256" key="12">
    <source>
        <dbReference type="HAMAP-Rule" id="MF_01463"/>
    </source>
</evidence>
<evidence type="ECO:0000256" key="1">
    <source>
        <dbReference type="ARBA" id="ARBA00004651"/>
    </source>
</evidence>
<evidence type="ECO:0000256" key="5">
    <source>
        <dbReference type="ARBA" id="ARBA00022927"/>
    </source>
</evidence>
<dbReference type="OrthoDB" id="9805019at2"/>
<dbReference type="Pfam" id="PF21760">
    <property type="entry name" value="SecD_1st"/>
    <property type="match status" value="1"/>
</dbReference>
<dbReference type="Pfam" id="PF02355">
    <property type="entry name" value="SecD_SecF_C"/>
    <property type="match status" value="2"/>
</dbReference>
<dbReference type="InterPro" id="IPR048631">
    <property type="entry name" value="SecD_1st"/>
</dbReference>
<dbReference type="HAMAP" id="MF_01464_B">
    <property type="entry name" value="SecF_B"/>
    <property type="match status" value="1"/>
</dbReference>
<feature type="transmembrane region" description="Helical" evidence="12">
    <location>
        <begin position="367"/>
        <end position="391"/>
    </location>
</feature>
<feature type="transmembrane region" description="Helical" evidence="12">
    <location>
        <begin position="339"/>
        <end position="361"/>
    </location>
</feature>
<dbReference type="HAMAP" id="MF_01463_B">
    <property type="entry name" value="SecD_B"/>
    <property type="match status" value="1"/>
</dbReference>
<dbReference type="GO" id="GO:0065002">
    <property type="term" value="P:intracellular protein transmembrane transport"/>
    <property type="evidence" value="ECO:0007669"/>
    <property type="project" value="UniProtKB-UniRule"/>
</dbReference>
<dbReference type="InterPro" id="IPR005791">
    <property type="entry name" value="SecD"/>
</dbReference>
<dbReference type="InterPro" id="IPR048634">
    <property type="entry name" value="SecD_SecF_C"/>
</dbReference>
<dbReference type="AlphaFoldDB" id="A0A3P7PZE6"/>
<dbReference type="Proteomes" id="UP000279029">
    <property type="component" value="Chromosome"/>
</dbReference>
<dbReference type="GO" id="GO:0006605">
    <property type="term" value="P:protein targeting"/>
    <property type="evidence" value="ECO:0007669"/>
    <property type="project" value="UniProtKB-UniRule"/>
</dbReference>